<sequence>MTAHSHTDQPALTKNQSLVYDALTDAKAPLSAYAILDGLREHGIRAPLQVYRALDKLLELGLVHRLESLNSFVACSNSECGARETMVFAICVKCNKVSELADDRLEAHLGALAAADHFTVHAATVELRGICGQCRSDA</sequence>
<dbReference type="Gene3D" id="3.30.1490.190">
    <property type="match status" value="1"/>
</dbReference>
<dbReference type="PANTHER" id="PTHR33202:SF6">
    <property type="entry name" value="ZINC UPTAKE REGULATION PROTEIN"/>
    <property type="match status" value="1"/>
</dbReference>
<evidence type="ECO:0000256" key="2">
    <source>
        <dbReference type="ARBA" id="ARBA00022491"/>
    </source>
</evidence>
<dbReference type="EMBL" id="JAPJZH010000002">
    <property type="protein sequence ID" value="MDA4844510.1"/>
    <property type="molecule type" value="Genomic_DNA"/>
</dbReference>
<protein>
    <submittedName>
        <fullName evidence="7">Fur family transcriptional regulator</fullName>
    </submittedName>
</protein>
<evidence type="ECO:0000256" key="6">
    <source>
        <dbReference type="ARBA" id="ARBA00023163"/>
    </source>
</evidence>
<evidence type="ECO:0000256" key="5">
    <source>
        <dbReference type="ARBA" id="ARBA00023125"/>
    </source>
</evidence>
<evidence type="ECO:0000256" key="4">
    <source>
        <dbReference type="ARBA" id="ARBA00023015"/>
    </source>
</evidence>
<evidence type="ECO:0000313" key="7">
    <source>
        <dbReference type="EMBL" id="MDA4844510.1"/>
    </source>
</evidence>
<keyword evidence="5" id="KW-0238">DNA-binding</keyword>
<dbReference type="InterPro" id="IPR002481">
    <property type="entry name" value="FUR"/>
</dbReference>
<proteinExistence type="inferred from homology"/>
<dbReference type="InterPro" id="IPR036390">
    <property type="entry name" value="WH_DNA-bd_sf"/>
</dbReference>
<keyword evidence="3" id="KW-0862">Zinc</keyword>
<keyword evidence="4" id="KW-0805">Transcription regulation</keyword>
<dbReference type="Proteomes" id="UP001148313">
    <property type="component" value="Unassembled WGS sequence"/>
</dbReference>
<accession>A0ABT4VIL9</accession>
<dbReference type="SUPFAM" id="SSF46785">
    <property type="entry name" value="Winged helix' DNA-binding domain"/>
    <property type="match status" value="1"/>
</dbReference>
<dbReference type="RefSeq" id="WP_271088041.1">
    <property type="nucleotide sequence ID" value="NZ_JAPJZH010000002.1"/>
</dbReference>
<dbReference type="InterPro" id="IPR043135">
    <property type="entry name" value="Fur_C"/>
</dbReference>
<keyword evidence="6" id="KW-0804">Transcription</keyword>
<name>A0ABT4VIL9_9HYPH</name>
<dbReference type="InterPro" id="IPR036388">
    <property type="entry name" value="WH-like_DNA-bd_sf"/>
</dbReference>
<evidence type="ECO:0000313" key="8">
    <source>
        <dbReference type="Proteomes" id="UP001148313"/>
    </source>
</evidence>
<dbReference type="Gene3D" id="1.10.10.10">
    <property type="entry name" value="Winged helix-like DNA-binding domain superfamily/Winged helix DNA-binding domain"/>
    <property type="match status" value="1"/>
</dbReference>
<evidence type="ECO:0000256" key="3">
    <source>
        <dbReference type="ARBA" id="ARBA00022833"/>
    </source>
</evidence>
<reference evidence="7" key="1">
    <citation type="submission" date="2022-11" db="EMBL/GenBank/DDBJ databases">
        <title>Hoeflea poritis sp. nov., isolated from scleractinian coral Porites lutea.</title>
        <authorList>
            <person name="Zhang G."/>
            <person name="Wei Q."/>
            <person name="Cai L."/>
        </authorList>
    </citation>
    <scope>NUCLEOTIDE SEQUENCE</scope>
    <source>
        <strain evidence="7">E7-10</strain>
    </source>
</reference>
<comment type="caution">
    <text evidence="7">The sequence shown here is derived from an EMBL/GenBank/DDBJ whole genome shotgun (WGS) entry which is preliminary data.</text>
</comment>
<comment type="similarity">
    <text evidence="1">Belongs to the Fur family.</text>
</comment>
<gene>
    <name evidence="7" type="ORF">OOZ53_04070</name>
</gene>
<evidence type="ECO:0000256" key="1">
    <source>
        <dbReference type="ARBA" id="ARBA00007957"/>
    </source>
</evidence>
<dbReference type="Pfam" id="PF01475">
    <property type="entry name" value="FUR"/>
    <property type="match status" value="1"/>
</dbReference>
<keyword evidence="2" id="KW-0678">Repressor</keyword>
<dbReference type="PANTHER" id="PTHR33202">
    <property type="entry name" value="ZINC UPTAKE REGULATION PROTEIN"/>
    <property type="match status" value="1"/>
</dbReference>
<organism evidence="7 8">
    <name type="scientific">Hoeflea poritis</name>
    <dbReference type="NCBI Taxonomy" id="2993659"/>
    <lineage>
        <taxon>Bacteria</taxon>
        <taxon>Pseudomonadati</taxon>
        <taxon>Pseudomonadota</taxon>
        <taxon>Alphaproteobacteria</taxon>
        <taxon>Hyphomicrobiales</taxon>
        <taxon>Rhizobiaceae</taxon>
        <taxon>Hoeflea</taxon>
    </lineage>
</organism>
<keyword evidence="8" id="KW-1185">Reference proteome</keyword>